<sequence length="83" mass="9020">MTHSLCMPDAPDIVEFFAPKTQLVNSKGVALCKWSSKTRLEAGKFNKVIAASGFCVNVVHRGNGNVVKRLVLKVVIVPVEILV</sequence>
<dbReference type="EMBL" id="JAWDJW010002391">
    <property type="protein sequence ID" value="KAK3077902.1"/>
    <property type="molecule type" value="Genomic_DNA"/>
</dbReference>
<name>A0ACC3DN29_9PEZI</name>
<keyword evidence="2" id="KW-1185">Reference proteome</keyword>
<comment type="caution">
    <text evidence="1">The sequence shown here is derived from an EMBL/GenBank/DDBJ whole genome shotgun (WGS) entry which is preliminary data.</text>
</comment>
<evidence type="ECO:0000313" key="2">
    <source>
        <dbReference type="Proteomes" id="UP001186974"/>
    </source>
</evidence>
<feature type="non-terminal residue" evidence="1">
    <location>
        <position position="83"/>
    </location>
</feature>
<dbReference type="Proteomes" id="UP001186974">
    <property type="component" value="Unassembled WGS sequence"/>
</dbReference>
<gene>
    <name evidence="1" type="ORF">LTS18_008959</name>
</gene>
<organism evidence="1 2">
    <name type="scientific">Coniosporium uncinatum</name>
    <dbReference type="NCBI Taxonomy" id="93489"/>
    <lineage>
        <taxon>Eukaryota</taxon>
        <taxon>Fungi</taxon>
        <taxon>Dikarya</taxon>
        <taxon>Ascomycota</taxon>
        <taxon>Pezizomycotina</taxon>
        <taxon>Dothideomycetes</taxon>
        <taxon>Dothideomycetes incertae sedis</taxon>
        <taxon>Coniosporium</taxon>
    </lineage>
</organism>
<protein>
    <submittedName>
        <fullName evidence="1">Uncharacterized protein</fullName>
    </submittedName>
</protein>
<reference evidence="1" key="1">
    <citation type="submission" date="2024-09" db="EMBL/GenBank/DDBJ databases">
        <title>Black Yeasts Isolated from many extreme environments.</title>
        <authorList>
            <person name="Coleine C."/>
            <person name="Stajich J.E."/>
            <person name="Selbmann L."/>
        </authorList>
    </citation>
    <scope>NUCLEOTIDE SEQUENCE</scope>
    <source>
        <strain evidence="1">CCFEE 5737</strain>
    </source>
</reference>
<accession>A0ACC3DN29</accession>
<proteinExistence type="predicted"/>
<evidence type="ECO:0000313" key="1">
    <source>
        <dbReference type="EMBL" id="KAK3077902.1"/>
    </source>
</evidence>